<organism evidence="4 5">
    <name type="scientific">Polaribacter ponticola</name>
    <dbReference type="NCBI Taxonomy" id="2978475"/>
    <lineage>
        <taxon>Bacteria</taxon>
        <taxon>Pseudomonadati</taxon>
        <taxon>Bacteroidota</taxon>
        <taxon>Flavobacteriia</taxon>
        <taxon>Flavobacteriales</taxon>
        <taxon>Flavobacteriaceae</taxon>
    </lineage>
</organism>
<dbReference type="RefSeq" id="WP_265725167.1">
    <property type="nucleotide sequence ID" value="NZ_JAOSLC020000003.1"/>
</dbReference>
<dbReference type="Gene3D" id="3.40.50.720">
    <property type="entry name" value="NAD(P)-binding Rossmann-like Domain"/>
    <property type="match status" value="2"/>
</dbReference>
<evidence type="ECO:0000313" key="5">
    <source>
        <dbReference type="Proteomes" id="UP001151478"/>
    </source>
</evidence>
<keyword evidence="2" id="KW-0520">NAD</keyword>
<dbReference type="SUPFAM" id="SSF51735">
    <property type="entry name" value="NAD(P)-binding Rossmann-fold domains"/>
    <property type="match status" value="1"/>
</dbReference>
<dbReference type="PANTHER" id="PTHR43333:SF1">
    <property type="entry name" value="D-ISOMER SPECIFIC 2-HYDROXYACID DEHYDROGENASE NAD-BINDING DOMAIN-CONTAINING PROTEIN"/>
    <property type="match status" value="1"/>
</dbReference>
<protein>
    <submittedName>
        <fullName evidence="4">Glyoxylate/hydroxypyruvate reductase A</fullName>
    </submittedName>
</protein>
<dbReference type="InterPro" id="IPR036291">
    <property type="entry name" value="NAD(P)-bd_dom_sf"/>
</dbReference>
<gene>
    <name evidence="4" type="ORF">N5A56_009070</name>
</gene>
<dbReference type="Pfam" id="PF02826">
    <property type="entry name" value="2-Hacid_dh_C"/>
    <property type="match status" value="1"/>
</dbReference>
<sequence>MSILLIFENKDVKPWLKELKMKIPNTLIEVYPKVKKNESVDFIICWRPKKDVFENFLNVKIVQSVGASIDHITNSQKINKETIVTRIIDKTLSNDMWEFLITIVMAELKNTNTYLTQQTDKVWQQHSYKTINKTTISILGLGKIGSLVAEKFSQIGFNVKGWSNSKKDILNVDSYYEENEFDTFLADSDFLINLLPLTKNTANILNKNVFEKLPNNAFLINAGRGEHLVEKDLLNALEKGDISGALLDVFRKEPLPKNHPFWNHSKIKITPHVASLTDVEQASNQISENYKRFINRETLLNTVSLKKGY</sequence>
<evidence type="ECO:0000313" key="4">
    <source>
        <dbReference type="EMBL" id="MDD7914558.1"/>
    </source>
</evidence>
<feature type="domain" description="D-isomer specific 2-hydroxyacid dehydrogenase NAD-binding" evidence="3">
    <location>
        <begin position="102"/>
        <end position="274"/>
    </location>
</feature>
<dbReference type="InterPro" id="IPR029753">
    <property type="entry name" value="D-isomer_DH_CS"/>
</dbReference>
<comment type="caution">
    <text evidence="4">The sequence shown here is derived from an EMBL/GenBank/DDBJ whole genome shotgun (WGS) entry which is preliminary data.</text>
</comment>
<keyword evidence="1" id="KW-0560">Oxidoreductase</keyword>
<evidence type="ECO:0000256" key="2">
    <source>
        <dbReference type="ARBA" id="ARBA00023027"/>
    </source>
</evidence>
<dbReference type="EMBL" id="JAOSLC020000003">
    <property type="protein sequence ID" value="MDD7914558.1"/>
    <property type="molecule type" value="Genomic_DNA"/>
</dbReference>
<proteinExistence type="predicted"/>
<accession>A0ABT5S8Z1</accession>
<dbReference type="InterPro" id="IPR006140">
    <property type="entry name" value="D-isomer_DH_NAD-bd"/>
</dbReference>
<dbReference type="CDD" id="cd12164">
    <property type="entry name" value="GDH_like_2"/>
    <property type="match status" value="1"/>
</dbReference>
<evidence type="ECO:0000259" key="3">
    <source>
        <dbReference type="Pfam" id="PF02826"/>
    </source>
</evidence>
<reference evidence="4" key="1">
    <citation type="submission" date="2023-02" db="EMBL/GenBank/DDBJ databases">
        <title>Polaribacter ponticola sp. nov., isolated from seawater.</title>
        <authorList>
            <person name="Baek J.H."/>
            <person name="Kim J.M."/>
            <person name="Choi D.G."/>
            <person name="Jeon C.O."/>
        </authorList>
    </citation>
    <scope>NUCLEOTIDE SEQUENCE</scope>
    <source>
        <strain evidence="4">MSW5</strain>
    </source>
</reference>
<dbReference type="PROSITE" id="PS00671">
    <property type="entry name" value="D_2_HYDROXYACID_DH_3"/>
    <property type="match status" value="1"/>
</dbReference>
<dbReference type="Proteomes" id="UP001151478">
    <property type="component" value="Unassembled WGS sequence"/>
</dbReference>
<keyword evidence="5" id="KW-1185">Reference proteome</keyword>
<name>A0ABT5S8Z1_9FLAO</name>
<evidence type="ECO:0000256" key="1">
    <source>
        <dbReference type="ARBA" id="ARBA00023002"/>
    </source>
</evidence>
<dbReference type="PANTHER" id="PTHR43333">
    <property type="entry name" value="2-HACID_DH_C DOMAIN-CONTAINING PROTEIN"/>
    <property type="match status" value="1"/>
</dbReference>